<dbReference type="GO" id="GO:0003677">
    <property type="term" value="F:DNA binding"/>
    <property type="evidence" value="ECO:0007669"/>
    <property type="project" value="UniProtKB-KW"/>
</dbReference>
<accession>A4X2S3</accession>
<dbReference type="PANTHER" id="PTHR46797:SF1">
    <property type="entry name" value="METHYLPHOSPHONATE SYNTHASE"/>
    <property type="match status" value="1"/>
</dbReference>
<dbReference type="PROSITE" id="PS50943">
    <property type="entry name" value="HTH_CROC1"/>
    <property type="match status" value="1"/>
</dbReference>
<dbReference type="HOGENOM" id="CLU_087306_0_0_11"/>
<dbReference type="GO" id="GO:0005829">
    <property type="term" value="C:cytosol"/>
    <property type="evidence" value="ECO:0007669"/>
    <property type="project" value="TreeGrafter"/>
</dbReference>
<feature type="region of interest" description="Disordered" evidence="2">
    <location>
        <begin position="1"/>
        <end position="21"/>
    </location>
</feature>
<dbReference type="CDD" id="cd00093">
    <property type="entry name" value="HTH_XRE"/>
    <property type="match status" value="1"/>
</dbReference>
<dbReference type="InterPro" id="IPR001387">
    <property type="entry name" value="Cro/C1-type_HTH"/>
</dbReference>
<dbReference type="eggNOG" id="COG1396">
    <property type="taxonomic scope" value="Bacteria"/>
</dbReference>
<dbReference type="Gene3D" id="1.10.260.40">
    <property type="entry name" value="lambda repressor-like DNA-binding domains"/>
    <property type="match status" value="1"/>
</dbReference>
<dbReference type="InterPro" id="IPR010982">
    <property type="entry name" value="Lambda_DNA-bd_dom_sf"/>
</dbReference>
<keyword evidence="5" id="KW-1185">Reference proteome</keyword>
<evidence type="ECO:0000313" key="4">
    <source>
        <dbReference type="EMBL" id="ABP53173.1"/>
    </source>
</evidence>
<dbReference type="KEGG" id="stp:Strop_0696"/>
<name>A4X2S3_SALTO</name>
<proteinExistence type="predicted"/>
<keyword evidence="1" id="KW-0238">DNA-binding</keyword>
<evidence type="ECO:0000256" key="2">
    <source>
        <dbReference type="SAM" id="MobiDB-lite"/>
    </source>
</evidence>
<evidence type="ECO:0000259" key="3">
    <source>
        <dbReference type="PROSITE" id="PS50943"/>
    </source>
</evidence>
<dbReference type="Proteomes" id="UP000000235">
    <property type="component" value="Chromosome"/>
</dbReference>
<dbReference type="STRING" id="369723.Strop_0696"/>
<feature type="domain" description="HTH cro/C1-type" evidence="3">
    <location>
        <begin position="42"/>
        <end position="96"/>
    </location>
</feature>
<dbReference type="SUPFAM" id="SSF47413">
    <property type="entry name" value="lambda repressor-like DNA-binding domains"/>
    <property type="match status" value="1"/>
</dbReference>
<dbReference type="EMBL" id="CP000667">
    <property type="protein sequence ID" value="ABP53173.1"/>
    <property type="molecule type" value="Genomic_DNA"/>
</dbReference>
<dbReference type="InterPro" id="IPR050807">
    <property type="entry name" value="TransReg_Diox_bact_type"/>
</dbReference>
<reference evidence="5" key="1">
    <citation type="journal article" date="2007" name="Proc. Natl. Acad. Sci. U.S.A.">
        <title>Genome sequencing reveals complex secondary metabolome in the marine actinomycete Salinispora tropica.</title>
        <authorList>
            <person name="Udwary D.W."/>
            <person name="Zeigler L."/>
            <person name="Asolkar R.N."/>
            <person name="Singan V."/>
            <person name="Lapidus A."/>
            <person name="Fenical W."/>
            <person name="Jensen P.R."/>
            <person name="Moore B.S."/>
        </authorList>
    </citation>
    <scope>NUCLEOTIDE SEQUENCE [LARGE SCALE GENOMIC DNA]</scope>
    <source>
        <strain evidence="5">ATCC BAA-916 / DSM 44818 / CNB-440</strain>
    </source>
</reference>
<dbReference type="GO" id="GO:0003700">
    <property type="term" value="F:DNA-binding transcription factor activity"/>
    <property type="evidence" value="ECO:0007669"/>
    <property type="project" value="TreeGrafter"/>
</dbReference>
<organism evidence="4 5">
    <name type="scientific">Salinispora tropica (strain ATCC BAA-916 / DSM 44818 / JCM 13857 / NBRC 105044 / CNB-440)</name>
    <dbReference type="NCBI Taxonomy" id="369723"/>
    <lineage>
        <taxon>Bacteria</taxon>
        <taxon>Bacillati</taxon>
        <taxon>Actinomycetota</taxon>
        <taxon>Actinomycetes</taxon>
        <taxon>Micromonosporales</taxon>
        <taxon>Micromonosporaceae</taxon>
        <taxon>Salinispora</taxon>
    </lineage>
</organism>
<dbReference type="AlphaFoldDB" id="A4X2S3"/>
<dbReference type="Pfam" id="PF01381">
    <property type="entry name" value="HTH_3"/>
    <property type="match status" value="1"/>
</dbReference>
<dbReference type="SMART" id="SM00530">
    <property type="entry name" value="HTH_XRE"/>
    <property type="match status" value="1"/>
</dbReference>
<feature type="compositionally biased region" description="Basic and acidic residues" evidence="2">
    <location>
        <begin position="1"/>
        <end position="16"/>
    </location>
</feature>
<evidence type="ECO:0000256" key="1">
    <source>
        <dbReference type="ARBA" id="ARBA00023125"/>
    </source>
</evidence>
<sequence length="228" mass="24056">MARQRYDAVPDPDGHDGIYPQTTATKARRSMSLLRRVIGGVLRRLRVRQGRTLREVAAAAGVSMPYLSEVERGRKEASSEVLAAICRALGIRLSDLLGEARDDLRRLERPEPMGFTIGEVGRTPGSPVEPTPQYSVRAGLRGDGPTSCGASRVHLRLGAPGLPVGGTGLAPIGGAGLAPIGPALTGGPVGGAGLQVRLIATVPAVGPTARSSWRARRLIRARRQRATR</sequence>
<dbReference type="PANTHER" id="PTHR46797">
    <property type="entry name" value="HTH-TYPE TRANSCRIPTIONAL REGULATOR"/>
    <property type="match status" value="1"/>
</dbReference>
<gene>
    <name evidence="4" type="ordered locus">Strop_0696</name>
</gene>
<protein>
    <submittedName>
        <fullName evidence="4">Transcriptional regulator, XRE family</fullName>
    </submittedName>
</protein>
<evidence type="ECO:0000313" key="5">
    <source>
        <dbReference type="Proteomes" id="UP000000235"/>
    </source>
</evidence>